<dbReference type="AlphaFoldDB" id="M1VBH0"/>
<dbReference type="EMBL" id="AP006489">
    <property type="protein sequence ID" value="BAM79662.1"/>
    <property type="molecule type" value="Genomic_DNA"/>
</dbReference>
<keyword evidence="3" id="KW-1185">Reference proteome</keyword>
<dbReference type="GeneID" id="16993186"/>
<reference evidence="2 3" key="1">
    <citation type="journal article" date="2004" name="Nature">
        <title>Genome sequence of the ultrasmall unicellular red alga Cyanidioschyzon merolae 10D.</title>
        <authorList>
            <person name="Matsuzaki M."/>
            <person name="Misumi O."/>
            <person name="Shin-i T."/>
            <person name="Maruyama S."/>
            <person name="Takahara M."/>
            <person name="Miyagishima S."/>
            <person name="Mori T."/>
            <person name="Nishida K."/>
            <person name="Yagisawa F."/>
            <person name="Nishida K."/>
            <person name="Yoshida Y."/>
            <person name="Nishimura Y."/>
            <person name="Nakao S."/>
            <person name="Kobayashi T."/>
            <person name="Momoyama Y."/>
            <person name="Higashiyama T."/>
            <person name="Minoda A."/>
            <person name="Sano M."/>
            <person name="Nomoto H."/>
            <person name="Oishi K."/>
            <person name="Hayashi H."/>
            <person name="Ohta F."/>
            <person name="Nishizaka S."/>
            <person name="Haga S."/>
            <person name="Miura S."/>
            <person name="Morishita T."/>
            <person name="Kabeya Y."/>
            <person name="Terasawa K."/>
            <person name="Suzuki Y."/>
            <person name="Ishii Y."/>
            <person name="Asakawa S."/>
            <person name="Takano H."/>
            <person name="Ohta N."/>
            <person name="Kuroiwa H."/>
            <person name="Tanaka K."/>
            <person name="Shimizu N."/>
            <person name="Sugano S."/>
            <person name="Sato N."/>
            <person name="Nozaki H."/>
            <person name="Ogasawara N."/>
            <person name="Kohara Y."/>
            <person name="Kuroiwa T."/>
        </authorList>
    </citation>
    <scope>NUCLEOTIDE SEQUENCE [LARGE SCALE GENOMIC DNA]</scope>
    <source>
        <strain evidence="2 3">10D</strain>
    </source>
</reference>
<dbReference type="KEGG" id="cme:CYME_CMG159C"/>
<dbReference type="RefSeq" id="XP_005535948.1">
    <property type="nucleotide sequence ID" value="XM_005535891.1"/>
</dbReference>
<feature type="region of interest" description="Disordered" evidence="1">
    <location>
        <begin position="642"/>
        <end position="671"/>
    </location>
</feature>
<protein>
    <submittedName>
        <fullName evidence="2">Uncharacterized protein</fullName>
    </submittedName>
</protein>
<name>M1VBH0_CYAM1</name>
<evidence type="ECO:0000256" key="1">
    <source>
        <dbReference type="SAM" id="MobiDB-lite"/>
    </source>
</evidence>
<proteinExistence type="predicted"/>
<dbReference type="Gramene" id="CMG159CT">
    <property type="protein sequence ID" value="CMG159CT"/>
    <property type="gene ID" value="CMG159C"/>
</dbReference>
<feature type="compositionally biased region" description="Polar residues" evidence="1">
    <location>
        <begin position="657"/>
        <end position="671"/>
    </location>
</feature>
<reference evidence="2 3" key="2">
    <citation type="journal article" date="2007" name="BMC Biol.">
        <title>A 100%-complete sequence reveals unusually simple genomic features in the hot-spring red alga Cyanidioschyzon merolae.</title>
        <authorList>
            <person name="Nozaki H."/>
            <person name="Takano H."/>
            <person name="Misumi O."/>
            <person name="Terasawa K."/>
            <person name="Matsuzaki M."/>
            <person name="Maruyama S."/>
            <person name="Nishida K."/>
            <person name="Yagisawa F."/>
            <person name="Yoshida Y."/>
            <person name="Fujiwara T."/>
            <person name="Takio S."/>
            <person name="Tamura K."/>
            <person name="Chung S.J."/>
            <person name="Nakamura S."/>
            <person name="Kuroiwa H."/>
            <person name="Tanaka K."/>
            <person name="Sato N."/>
            <person name="Kuroiwa T."/>
        </authorList>
    </citation>
    <scope>NUCLEOTIDE SEQUENCE [LARGE SCALE GENOMIC DNA]</scope>
    <source>
        <strain evidence="2 3">10D</strain>
    </source>
</reference>
<feature type="compositionally biased region" description="Basic and acidic residues" evidence="1">
    <location>
        <begin position="125"/>
        <end position="134"/>
    </location>
</feature>
<organism evidence="2 3">
    <name type="scientific">Cyanidioschyzon merolae (strain NIES-3377 / 10D)</name>
    <name type="common">Unicellular red alga</name>
    <dbReference type="NCBI Taxonomy" id="280699"/>
    <lineage>
        <taxon>Eukaryota</taxon>
        <taxon>Rhodophyta</taxon>
        <taxon>Bangiophyceae</taxon>
        <taxon>Cyanidiales</taxon>
        <taxon>Cyanidiaceae</taxon>
        <taxon>Cyanidioschyzon</taxon>
    </lineage>
</organism>
<evidence type="ECO:0000313" key="3">
    <source>
        <dbReference type="Proteomes" id="UP000007014"/>
    </source>
</evidence>
<accession>M1VBH0</accession>
<feature type="compositionally biased region" description="Polar residues" evidence="1">
    <location>
        <begin position="85"/>
        <end position="124"/>
    </location>
</feature>
<feature type="region of interest" description="Disordered" evidence="1">
    <location>
        <begin position="85"/>
        <end position="171"/>
    </location>
</feature>
<evidence type="ECO:0000313" key="2">
    <source>
        <dbReference type="EMBL" id="BAM79662.1"/>
    </source>
</evidence>
<dbReference type="HOGENOM" id="CLU_395047_0_0_1"/>
<gene>
    <name evidence="2" type="ORF">CYME_CMG159C</name>
</gene>
<dbReference type="OrthoDB" id="10589785at2759"/>
<sequence>MSGSNSGDLRQAPAFVFPIDEDKRPLAGATQPAENPGHQLARLVPAGVASTSTAVRSARETDALLPSASVAVHSPAESCVTDTPMATGTLSESVTDPQSAAVSWTTARVPESRSQQLETAQYHSSKQDEAEVPKLVRPGGRSAGAFSPPSALSGTPTSPPSVERRSSSRELSWQLASSTGCTLMHAEGTSSGTSGTTAMETTSTHLDMRQQRDETVLSALRQRKFHFTFRPVGGSYGESVLERLENFRVLFGLLKPNEKLPLTLEGAALARRLLASSPAPRGGPACLGELTAIVTSPDGASVFFGHNWNQSKPPSLSPVFRQEVADADAAATMTTVASASQQKAAKLPDSGLTSPGAAAPVTDEPGECLHRRWRSDSDDAAACITAAAAAVAQREISRATIERKVREHYRYPPSHSVRNVIRRHRTIFEAACFCSAFLQAVQSNVIELLDDVVCNRANIPEEFHDRIVRRPLSHQIAEQQSVLVAKRPDLWDRVEPHLRWAPTRESLRRRAPSTSQHAQAHYLEEAPRDMPARPAFHWHRQAPSQLDVPASVSEQRGGEMFSGTCVAGAAESSDHCALPEASRWSHQRRAAHRSAEQAELDALFGPLQDVRPFEMPAAPIEIGDSPHLIIQKTRTFRTASWRGETSRVGNPLGIASAETNTEADPSTSPGTRTLATVAVTVSSTSVSTASSVSSAPER</sequence>
<dbReference type="Proteomes" id="UP000007014">
    <property type="component" value="Chromosome 7"/>
</dbReference>